<keyword evidence="2 4" id="KW-0238">DNA-binding</keyword>
<dbReference type="Proteomes" id="UP000239434">
    <property type="component" value="Unassembled WGS sequence"/>
</dbReference>
<evidence type="ECO:0000256" key="2">
    <source>
        <dbReference type="ARBA" id="ARBA00023125"/>
    </source>
</evidence>
<dbReference type="PROSITE" id="PS50977">
    <property type="entry name" value="HTH_TETR_2"/>
    <property type="match status" value="1"/>
</dbReference>
<dbReference type="InterPro" id="IPR009057">
    <property type="entry name" value="Homeodomain-like_sf"/>
</dbReference>
<evidence type="ECO:0000256" key="3">
    <source>
        <dbReference type="ARBA" id="ARBA00023163"/>
    </source>
</evidence>
<keyword evidence="7" id="KW-1185">Reference proteome</keyword>
<feature type="DNA-binding region" description="H-T-H motif" evidence="4">
    <location>
        <begin position="42"/>
        <end position="61"/>
    </location>
</feature>
<evidence type="ECO:0000313" key="7">
    <source>
        <dbReference type="Proteomes" id="UP000239434"/>
    </source>
</evidence>
<proteinExistence type="predicted"/>
<dbReference type="Pfam" id="PF00440">
    <property type="entry name" value="TetR_N"/>
    <property type="match status" value="1"/>
</dbReference>
<accession>A0A2S9IJZ9</accession>
<dbReference type="GO" id="GO:0000976">
    <property type="term" value="F:transcription cis-regulatory region binding"/>
    <property type="evidence" value="ECO:0007669"/>
    <property type="project" value="TreeGrafter"/>
</dbReference>
<dbReference type="SUPFAM" id="SSF46689">
    <property type="entry name" value="Homeodomain-like"/>
    <property type="match status" value="1"/>
</dbReference>
<dbReference type="PANTHER" id="PTHR30055:SF234">
    <property type="entry name" value="HTH-TYPE TRANSCRIPTIONAL REGULATOR BETI"/>
    <property type="match status" value="1"/>
</dbReference>
<dbReference type="InterPro" id="IPR015292">
    <property type="entry name" value="Tscrpt_reg_YbiH_C"/>
</dbReference>
<evidence type="ECO:0000256" key="4">
    <source>
        <dbReference type="PROSITE-ProRule" id="PRU00335"/>
    </source>
</evidence>
<dbReference type="Gene3D" id="1.10.10.60">
    <property type="entry name" value="Homeodomain-like"/>
    <property type="match status" value="1"/>
</dbReference>
<comment type="caution">
    <text evidence="6">The sequence shown here is derived from an EMBL/GenBank/DDBJ whole genome shotgun (WGS) entry which is preliminary data.</text>
</comment>
<dbReference type="Pfam" id="PF09209">
    <property type="entry name" value="CecR_C"/>
    <property type="match status" value="1"/>
</dbReference>
<reference evidence="6 7" key="1">
    <citation type="submission" date="2018-02" db="EMBL/GenBank/DDBJ databases">
        <title>The draft genome of Phyllobacterium sp. 1N-3.</title>
        <authorList>
            <person name="Liu L."/>
            <person name="Li L."/>
            <person name="Zhang X."/>
            <person name="Wang T."/>
            <person name="Liang L."/>
        </authorList>
    </citation>
    <scope>NUCLEOTIDE SEQUENCE [LARGE SCALE GENOMIC DNA]</scope>
    <source>
        <strain evidence="6 7">1N-3</strain>
    </source>
</reference>
<dbReference type="PANTHER" id="PTHR30055">
    <property type="entry name" value="HTH-TYPE TRANSCRIPTIONAL REGULATOR RUTR"/>
    <property type="match status" value="1"/>
</dbReference>
<organism evidence="6 7">
    <name type="scientific">Phyllobacterium phragmitis</name>
    <dbReference type="NCBI Taxonomy" id="2670329"/>
    <lineage>
        <taxon>Bacteria</taxon>
        <taxon>Pseudomonadati</taxon>
        <taxon>Pseudomonadota</taxon>
        <taxon>Alphaproteobacteria</taxon>
        <taxon>Hyphomicrobiales</taxon>
        <taxon>Phyllobacteriaceae</taxon>
        <taxon>Phyllobacterium</taxon>
    </lineage>
</organism>
<evidence type="ECO:0000259" key="5">
    <source>
        <dbReference type="PROSITE" id="PS50977"/>
    </source>
</evidence>
<name>A0A2S9IJZ9_9HYPH</name>
<dbReference type="Gene3D" id="1.10.357.10">
    <property type="entry name" value="Tetracycline Repressor, domain 2"/>
    <property type="match status" value="1"/>
</dbReference>
<dbReference type="AlphaFoldDB" id="A0A2S9IJZ9"/>
<dbReference type="EMBL" id="PVBR01000029">
    <property type="protein sequence ID" value="PRD40838.1"/>
    <property type="molecule type" value="Genomic_DNA"/>
</dbReference>
<dbReference type="GO" id="GO:0003700">
    <property type="term" value="F:DNA-binding transcription factor activity"/>
    <property type="evidence" value="ECO:0007669"/>
    <property type="project" value="TreeGrafter"/>
</dbReference>
<protein>
    <submittedName>
        <fullName evidence="6">DUF1956 domain-containing protein</fullName>
    </submittedName>
</protein>
<keyword evidence="1" id="KW-0805">Transcription regulation</keyword>
<keyword evidence="3" id="KW-0804">Transcription</keyword>
<evidence type="ECO:0000256" key="1">
    <source>
        <dbReference type="ARBA" id="ARBA00023015"/>
    </source>
</evidence>
<dbReference type="InterPro" id="IPR036271">
    <property type="entry name" value="Tet_transcr_reg_TetR-rel_C_sf"/>
</dbReference>
<dbReference type="InterPro" id="IPR050109">
    <property type="entry name" value="HTH-type_TetR-like_transc_reg"/>
</dbReference>
<dbReference type="InterPro" id="IPR001647">
    <property type="entry name" value="HTH_TetR"/>
</dbReference>
<dbReference type="SUPFAM" id="SSF48498">
    <property type="entry name" value="Tetracyclin repressor-like, C-terminal domain"/>
    <property type="match status" value="1"/>
</dbReference>
<feature type="domain" description="HTH tetR-type" evidence="5">
    <location>
        <begin position="19"/>
        <end position="79"/>
    </location>
</feature>
<gene>
    <name evidence="6" type="ORF">C5748_24675</name>
</gene>
<evidence type="ECO:0000313" key="6">
    <source>
        <dbReference type="EMBL" id="PRD40838.1"/>
    </source>
</evidence>
<sequence length="235" mass="25925">MADRSKMKKIRKSREDRGDITREKLLTVSIEIFGRYGFDGATTRMLSEAAGVNQQAIPYYFDGKEGLYIAAAEHIGSAISAHVSTLRDRTRSRLAEAEVTGTPIGADEARSLLTDILQAMATLFVSRESEPWARFLIREQMEPTEAFKRVYGGVMKPMLEVVARLVAILLNEAPGSQRVRLRTLALIGSVMVFRVAHAAVLAQLEWKAIGPEEVEIVRGLVRELVAAIGLEGKNA</sequence>